<feature type="domain" description="Aminotransferase class V" evidence="11">
    <location>
        <begin position="55"/>
        <end position="373"/>
    </location>
</feature>
<dbReference type="GO" id="GO:0005777">
    <property type="term" value="C:peroxisome"/>
    <property type="evidence" value="ECO:0007669"/>
    <property type="project" value="TreeGrafter"/>
</dbReference>
<dbReference type="EC" id="2.6.1.44" evidence="3"/>
<evidence type="ECO:0000313" key="12">
    <source>
        <dbReference type="EMBL" id="KAG7192010.1"/>
    </source>
</evidence>
<evidence type="ECO:0000256" key="9">
    <source>
        <dbReference type="RuleBase" id="RU004075"/>
    </source>
</evidence>
<organism evidence="12 13">
    <name type="scientific">Scheffersomyces spartinae</name>
    <dbReference type="NCBI Taxonomy" id="45513"/>
    <lineage>
        <taxon>Eukaryota</taxon>
        <taxon>Fungi</taxon>
        <taxon>Dikarya</taxon>
        <taxon>Ascomycota</taxon>
        <taxon>Saccharomycotina</taxon>
        <taxon>Pichiomycetes</taxon>
        <taxon>Debaryomycetaceae</taxon>
        <taxon>Scheffersomyces</taxon>
    </lineage>
</organism>
<dbReference type="FunFam" id="3.90.1150.10:FF:000049">
    <property type="entry name" value="Alanine-glyoxylate aminotransferase 1"/>
    <property type="match status" value="1"/>
</dbReference>
<name>A0A9P8AGQ7_9ASCO</name>
<gene>
    <name evidence="12" type="ORF">KQ657_002618</name>
</gene>
<evidence type="ECO:0000256" key="3">
    <source>
        <dbReference type="ARBA" id="ARBA00013049"/>
    </source>
</evidence>
<evidence type="ECO:0000259" key="11">
    <source>
        <dbReference type="Pfam" id="PF00266"/>
    </source>
</evidence>
<accession>A0A9P8AGQ7</accession>
<feature type="binding site" evidence="7">
    <location>
        <position position="380"/>
    </location>
    <ligand>
        <name>substrate</name>
    </ligand>
</feature>
<comment type="cofactor">
    <cofactor evidence="1 8 10">
        <name>pyridoxal 5'-phosphate</name>
        <dbReference type="ChEBI" id="CHEBI:597326"/>
    </cofactor>
</comment>
<dbReference type="PROSITE" id="PS00595">
    <property type="entry name" value="AA_TRANSFER_CLASS_5"/>
    <property type="match status" value="1"/>
</dbReference>
<evidence type="ECO:0000256" key="2">
    <source>
        <dbReference type="ARBA" id="ARBA00009236"/>
    </source>
</evidence>
<evidence type="ECO:0000313" key="13">
    <source>
        <dbReference type="Proteomes" id="UP000790833"/>
    </source>
</evidence>
<dbReference type="GO" id="GO:0008453">
    <property type="term" value="F:alanine-glyoxylate transaminase activity"/>
    <property type="evidence" value="ECO:0007669"/>
    <property type="project" value="UniProtKB-EC"/>
</dbReference>
<keyword evidence="5" id="KW-0808">Transferase</keyword>
<dbReference type="Proteomes" id="UP000790833">
    <property type="component" value="Unassembled WGS sequence"/>
</dbReference>
<reference evidence="12" key="1">
    <citation type="submission" date="2021-03" db="EMBL/GenBank/DDBJ databases">
        <authorList>
            <person name="Palmer J.M."/>
        </authorList>
    </citation>
    <scope>NUCLEOTIDE SEQUENCE</scope>
    <source>
        <strain evidence="12">ARV_011</strain>
    </source>
</reference>
<dbReference type="PANTHER" id="PTHR21152:SF24">
    <property type="entry name" value="ALANINE--GLYOXYLATE AMINOTRANSFERASE 1"/>
    <property type="match status" value="1"/>
</dbReference>
<dbReference type="RefSeq" id="XP_043047561.1">
    <property type="nucleotide sequence ID" value="XM_043193374.1"/>
</dbReference>
<dbReference type="InterPro" id="IPR020578">
    <property type="entry name" value="Aminotrans_V_PyrdxlP_BS"/>
</dbReference>
<evidence type="ECO:0000256" key="10">
    <source>
        <dbReference type="RuleBase" id="RU004504"/>
    </source>
</evidence>
<sequence>MNCLLVRNFTRSAVQVFPKPIPILARRMSSVPYKQEPHKLTMVPGPIEFSDEVLYAMATPSQAHTSPEFVKTFQTVLKGLRKLFKSTEPKAQPYVISGSGTLGWDVVSANLINPGDRVLVLSTGFFSDLFADCLRVYGAEVDVITAEVGDVVPLNKVEEALKAHKYTAITITHVDTSTSVVSDIQAVSELVQNVSPDTLVVVDGVCSVGVEDIEFDKWGLDFVLTASQKAIGVPAGLAIMFASERAVSKALSREKDSTFFASMKRWTPIMKAYENGTGAYFATPAVQTVTALKVSLDEILDQGLDARFKKHAQVSNQFKEKMASLGLNILPVNDNVAAHGLTAVYFPEGLNGGDFLTKLSSKGFVIAGGIHKALVGKYFRVGHMGHSVYEGHIDKLITAIEEILESK</sequence>
<protein>
    <recommendedName>
        <fullName evidence="3">alanine--glyoxylate transaminase</fullName>
        <ecNumber evidence="3">2.6.1.44</ecNumber>
    </recommendedName>
</protein>
<keyword evidence="4" id="KW-0032">Aminotransferase</keyword>
<proteinExistence type="inferred from homology"/>
<dbReference type="Gene3D" id="3.90.1150.10">
    <property type="entry name" value="Aspartate Aminotransferase, domain 1"/>
    <property type="match status" value="1"/>
</dbReference>
<dbReference type="PIRSF" id="PIRSF000524">
    <property type="entry name" value="SPT"/>
    <property type="match status" value="1"/>
</dbReference>
<evidence type="ECO:0000256" key="8">
    <source>
        <dbReference type="PIRSR" id="PIRSR000524-50"/>
    </source>
</evidence>
<evidence type="ECO:0000256" key="5">
    <source>
        <dbReference type="ARBA" id="ARBA00022679"/>
    </source>
</evidence>
<evidence type="ECO:0000256" key="7">
    <source>
        <dbReference type="PIRSR" id="PIRSR000524-1"/>
    </source>
</evidence>
<dbReference type="EMBL" id="JAHMUF010000021">
    <property type="protein sequence ID" value="KAG7192010.1"/>
    <property type="molecule type" value="Genomic_DNA"/>
</dbReference>
<dbReference type="SUPFAM" id="SSF53383">
    <property type="entry name" value="PLP-dependent transferases"/>
    <property type="match status" value="1"/>
</dbReference>
<dbReference type="GO" id="GO:0019265">
    <property type="term" value="P:glycine biosynthetic process, by transamination of glyoxylate"/>
    <property type="evidence" value="ECO:0007669"/>
    <property type="project" value="TreeGrafter"/>
</dbReference>
<dbReference type="InterPro" id="IPR015424">
    <property type="entry name" value="PyrdxlP-dep_Trfase"/>
</dbReference>
<evidence type="ECO:0000256" key="1">
    <source>
        <dbReference type="ARBA" id="ARBA00001933"/>
    </source>
</evidence>
<dbReference type="Gene3D" id="3.40.640.10">
    <property type="entry name" value="Type I PLP-dependent aspartate aminotransferase-like (Major domain)"/>
    <property type="match status" value="1"/>
</dbReference>
<dbReference type="InterPro" id="IPR015422">
    <property type="entry name" value="PyrdxlP-dep_Trfase_small"/>
</dbReference>
<dbReference type="GO" id="GO:0004760">
    <property type="term" value="F:L-serine-pyruvate transaminase activity"/>
    <property type="evidence" value="ECO:0007669"/>
    <property type="project" value="TreeGrafter"/>
</dbReference>
<keyword evidence="6 8" id="KW-0663">Pyridoxal phosphate</keyword>
<dbReference type="InterPro" id="IPR000192">
    <property type="entry name" value="Aminotrans_V_dom"/>
</dbReference>
<dbReference type="OrthoDB" id="7403325at2759"/>
<evidence type="ECO:0000256" key="4">
    <source>
        <dbReference type="ARBA" id="ARBA00022576"/>
    </source>
</evidence>
<dbReference type="InterPro" id="IPR015421">
    <property type="entry name" value="PyrdxlP-dep_Trfase_major"/>
</dbReference>
<keyword evidence="13" id="KW-1185">Reference proteome</keyword>
<comment type="similarity">
    <text evidence="2 9">Belongs to the class-V pyridoxal-phosphate-dependent aminotransferase family.</text>
</comment>
<dbReference type="Pfam" id="PF00266">
    <property type="entry name" value="Aminotran_5"/>
    <property type="match status" value="1"/>
</dbReference>
<dbReference type="PANTHER" id="PTHR21152">
    <property type="entry name" value="AMINOTRANSFERASE CLASS V"/>
    <property type="match status" value="1"/>
</dbReference>
<evidence type="ECO:0000256" key="6">
    <source>
        <dbReference type="ARBA" id="ARBA00022898"/>
    </source>
</evidence>
<feature type="modified residue" description="N6-(pyridoxal phosphate)lysine" evidence="8">
    <location>
        <position position="229"/>
    </location>
</feature>
<dbReference type="FunFam" id="3.40.640.10:FF:000027">
    <property type="entry name" value="Serine--pyruvate aminotransferase, mitochondrial"/>
    <property type="match status" value="1"/>
</dbReference>
<dbReference type="InterPro" id="IPR024169">
    <property type="entry name" value="SP_NH2Trfase/AEP_transaminase"/>
</dbReference>
<dbReference type="GeneID" id="66115992"/>
<dbReference type="AlphaFoldDB" id="A0A9P8AGQ7"/>
<comment type="caution">
    <text evidence="12">The sequence shown here is derived from an EMBL/GenBank/DDBJ whole genome shotgun (WGS) entry which is preliminary data.</text>
</comment>